<dbReference type="AlphaFoldDB" id="I4BBU4"/>
<dbReference type="RefSeq" id="WP_014805226.1">
    <property type="nucleotide sequence ID" value="NC_018020.1"/>
</dbReference>
<accession>I4BBU4</accession>
<name>I4BBU4_TURPD</name>
<dbReference type="STRING" id="869212.Turpa_4118"/>
<dbReference type="CDD" id="cd06530">
    <property type="entry name" value="S26_SPase_I"/>
    <property type="match status" value="1"/>
</dbReference>
<dbReference type="Proteomes" id="UP000006048">
    <property type="component" value="Chromosome"/>
</dbReference>
<dbReference type="HOGENOM" id="CLU_1495581_0_0_12"/>
<dbReference type="SUPFAM" id="SSF51306">
    <property type="entry name" value="LexA/Signal peptidase"/>
    <property type="match status" value="1"/>
</dbReference>
<evidence type="ECO:0000259" key="1">
    <source>
        <dbReference type="Pfam" id="PF10502"/>
    </source>
</evidence>
<gene>
    <name evidence="2" type="ordered locus">Turpa_4118</name>
</gene>
<sequence length="180" mass="20261">MLSRRFLILVLLSLGAAWLFAHFIKETIVDIARVSNESMLPYLKPGQRVVFSRFAPCLHLPGAKVGFACRPCEAGRAYVFRHPHKKNLRLVKFAVPFAEAMPSLRRDIMWFTDGKPNRVETDVPLPMPMDAHNACFFVGSNTDVSVDSRQFGPVPLELVEGEVLWPALQLQAHAIKHNAK</sequence>
<evidence type="ECO:0000313" key="3">
    <source>
        <dbReference type="Proteomes" id="UP000006048"/>
    </source>
</evidence>
<dbReference type="GO" id="GO:0004252">
    <property type="term" value="F:serine-type endopeptidase activity"/>
    <property type="evidence" value="ECO:0007669"/>
    <property type="project" value="InterPro"/>
</dbReference>
<reference evidence="2 3" key="1">
    <citation type="submission" date="2012-06" db="EMBL/GenBank/DDBJ databases">
        <title>The complete chromosome of genome of Turneriella parva DSM 21527.</title>
        <authorList>
            <consortium name="US DOE Joint Genome Institute (JGI-PGF)"/>
            <person name="Lucas S."/>
            <person name="Han J."/>
            <person name="Lapidus A."/>
            <person name="Bruce D."/>
            <person name="Goodwin L."/>
            <person name="Pitluck S."/>
            <person name="Peters L."/>
            <person name="Kyrpides N."/>
            <person name="Mavromatis K."/>
            <person name="Ivanova N."/>
            <person name="Mikhailova N."/>
            <person name="Chertkov O."/>
            <person name="Detter J.C."/>
            <person name="Tapia R."/>
            <person name="Han C."/>
            <person name="Land M."/>
            <person name="Hauser L."/>
            <person name="Markowitz V."/>
            <person name="Cheng J.-F."/>
            <person name="Hugenholtz P."/>
            <person name="Woyke T."/>
            <person name="Wu D."/>
            <person name="Gronow S."/>
            <person name="Wellnitz S."/>
            <person name="Brambilla E."/>
            <person name="Klenk H.-P."/>
            <person name="Eisen J.A."/>
        </authorList>
    </citation>
    <scope>NUCLEOTIDE SEQUENCE [LARGE SCALE GENOMIC DNA]</scope>
    <source>
        <strain evidence="3">ATCC BAA-1111 / DSM 21527 / NCTC 11395 / H</strain>
    </source>
</reference>
<keyword evidence="3" id="KW-1185">Reference proteome</keyword>
<dbReference type="OrthoDB" id="9802919at2"/>
<dbReference type="InterPro" id="IPR019533">
    <property type="entry name" value="Peptidase_S26"/>
</dbReference>
<dbReference type="EMBL" id="CP002959">
    <property type="protein sequence ID" value="AFM14751.1"/>
    <property type="molecule type" value="Genomic_DNA"/>
</dbReference>
<dbReference type="KEGG" id="tpx:Turpa_4118"/>
<dbReference type="InterPro" id="IPR036286">
    <property type="entry name" value="LexA/Signal_pep-like_sf"/>
</dbReference>
<evidence type="ECO:0000313" key="2">
    <source>
        <dbReference type="EMBL" id="AFM14751.1"/>
    </source>
</evidence>
<dbReference type="Gene3D" id="2.10.109.10">
    <property type="entry name" value="Umud Fragment, subunit A"/>
    <property type="match status" value="1"/>
</dbReference>
<organism evidence="2 3">
    <name type="scientific">Turneriella parva (strain ATCC BAA-1111 / DSM 21527 / NCTC 11395 / H)</name>
    <name type="common">Leptospira parva</name>
    <dbReference type="NCBI Taxonomy" id="869212"/>
    <lineage>
        <taxon>Bacteria</taxon>
        <taxon>Pseudomonadati</taxon>
        <taxon>Spirochaetota</taxon>
        <taxon>Spirochaetia</taxon>
        <taxon>Leptospirales</taxon>
        <taxon>Leptospiraceae</taxon>
        <taxon>Turneriella</taxon>
    </lineage>
</organism>
<protein>
    <recommendedName>
        <fullName evidence="1">Peptidase S26 domain-containing protein</fullName>
    </recommendedName>
</protein>
<proteinExistence type="predicted"/>
<feature type="domain" description="Peptidase S26" evidence="1">
    <location>
        <begin position="133"/>
        <end position="165"/>
    </location>
</feature>
<dbReference type="GO" id="GO:0006465">
    <property type="term" value="P:signal peptide processing"/>
    <property type="evidence" value="ECO:0007669"/>
    <property type="project" value="InterPro"/>
</dbReference>
<dbReference type="Pfam" id="PF10502">
    <property type="entry name" value="Peptidase_S26"/>
    <property type="match status" value="1"/>
</dbReference>